<evidence type="ECO:0000313" key="2">
    <source>
        <dbReference type="EMBL" id="QTD45916.1"/>
    </source>
</evidence>
<keyword evidence="1" id="KW-0732">Signal</keyword>
<dbReference type="RefSeq" id="WP_208009734.1">
    <property type="nucleotide sequence ID" value="NZ_CP071796.1"/>
</dbReference>
<dbReference type="AlphaFoldDB" id="A0A975H437"/>
<proteinExistence type="predicted"/>
<gene>
    <name evidence="2" type="ORF">J1M35_03090</name>
</gene>
<evidence type="ECO:0000313" key="3">
    <source>
        <dbReference type="Proteomes" id="UP000663903"/>
    </source>
</evidence>
<dbReference type="EMBL" id="CP071796">
    <property type="protein sequence ID" value="QTD45916.1"/>
    <property type="molecule type" value="Genomic_DNA"/>
</dbReference>
<keyword evidence="3" id="KW-1185">Reference proteome</keyword>
<organism evidence="2 3">
    <name type="scientific">Ottowia testudinis</name>
    <dbReference type="NCBI Taxonomy" id="2816950"/>
    <lineage>
        <taxon>Bacteria</taxon>
        <taxon>Pseudomonadati</taxon>
        <taxon>Pseudomonadota</taxon>
        <taxon>Betaproteobacteria</taxon>
        <taxon>Burkholderiales</taxon>
        <taxon>Comamonadaceae</taxon>
        <taxon>Ottowia</taxon>
    </lineage>
</organism>
<feature type="signal peptide" evidence="1">
    <location>
        <begin position="1"/>
        <end position="21"/>
    </location>
</feature>
<dbReference type="Proteomes" id="UP000663903">
    <property type="component" value="Chromosome"/>
</dbReference>
<accession>A0A975H437</accession>
<feature type="chain" id="PRO_5037446577" description="PsiF repeat-containing protein" evidence="1">
    <location>
        <begin position="22"/>
        <end position="123"/>
    </location>
</feature>
<protein>
    <recommendedName>
        <fullName evidence="4">PsiF repeat-containing protein</fullName>
    </recommendedName>
</protein>
<name>A0A975H437_9BURK</name>
<evidence type="ECO:0008006" key="4">
    <source>
        <dbReference type="Google" id="ProtNLM"/>
    </source>
</evidence>
<sequence length="123" mass="12795">MMKKLFALIALSGAFALPAAAQMSPAQTNLDQGAARMEARNARGGQLAPVSPEQATANALKRCANLPAMYKADCEARVKGQGQVSGSVIGGGLVKETVTTMPQSELDAMMKSHQPMAVPAPRN</sequence>
<evidence type="ECO:0000256" key="1">
    <source>
        <dbReference type="SAM" id="SignalP"/>
    </source>
</evidence>
<dbReference type="KEGG" id="otd:J1M35_03090"/>
<reference evidence="2" key="1">
    <citation type="submission" date="2021-03" db="EMBL/GenBank/DDBJ databases">
        <title>Ottowia sp. 27C isolated from the cloaca of a Giant Asian pond turtle (Heosemys grandis).</title>
        <authorList>
            <person name="Spergser J."/>
            <person name="Busse H.-J."/>
        </authorList>
    </citation>
    <scope>NUCLEOTIDE SEQUENCE</scope>
    <source>
        <strain evidence="2">27C</strain>
    </source>
</reference>